<dbReference type="InterPro" id="IPR003661">
    <property type="entry name" value="HisK_dim/P_dom"/>
</dbReference>
<protein>
    <recommendedName>
        <fullName evidence="3">histidine kinase</fullName>
        <ecNumber evidence="3">2.7.13.3</ecNumber>
    </recommendedName>
</protein>
<dbReference type="PROSITE" id="PS50885">
    <property type="entry name" value="HAMP"/>
    <property type="match status" value="1"/>
</dbReference>
<reference evidence="12 13" key="1">
    <citation type="submission" date="2017-07" db="EMBL/GenBank/DDBJ databases">
        <title>Annotated genome sequence of Bacterioplanes sanyensis isolated from Red Sea.</title>
        <authorList>
            <person name="Rehman Z.U."/>
        </authorList>
    </citation>
    <scope>NUCLEOTIDE SEQUENCE [LARGE SCALE GENOMIC DNA]</scope>
    <source>
        <strain evidence="12 13">NV9</strain>
    </source>
</reference>
<dbReference type="SUPFAM" id="SSF158472">
    <property type="entry name" value="HAMP domain-like"/>
    <property type="match status" value="1"/>
</dbReference>
<dbReference type="PANTHER" id="PTHR43711:SF26">
    <property type="entry name" value="SENSOR HISTIDINE KINASE RCSC"/>
    <property type="match status" value="1"/>
</dbReference>
<dbReference type="RefSeq" id="WP_094059818.1">
    <property type="nucleotide sequence ID" value="NZ_CP022530.1"/>
</dbReference>
<dbReference type="InterPro" id="IPR003660">
    <property type="entry name" value="HAMP_dom"/>
</dbReference>
<keyword evidence="9" id="KW-0812">Transmembrane</keyword>
<dbReference type="Gene3D" id="1.10.287.130">
    <property type="match status" value="1"/>
</dbReference>
<comment type="catalytic activity">
    <reaction evidence="1">
        <text>ATP + protein L-histidine = ADP + protein N-phospho-L-histidine.</text>
        <dbReference type="EC" id="2.7.13.3"/>
    </reaction>
</comment>
<accession>A0A222FIM7</accession>
<dbReference type="Pfam" id="PF02518">
    <property type="entry name" value="HATPase_c"/>
    <property type="match status" value="1"/>
</dbReference>
<feature type="transmembrane region" description="Helical" evidence="9">
    <location>
        <begin position="164"/>
        <end position="186"/>
    </location>
</feature>
<dbReference type="InterPro" id="IPR050736">
    <property type="entry name" value="Sensor_HK_Regulatory"/>
</dbReference>
<evidence type="ECO:0000256" key="3">
    <source>
        <dbReference type="ARBA" id="ARBA00012438"/>
    </source>
</evidence>
<gene>
    <name evidence="12" type="ORF">CHH28_08045</name>
</gene>
<keyword evidence="6" id="KW-0418">Kinase</keyword>
<dbReference type="Gene3D" id="3.30.565.10">
    <property type="entry name" value="Histidine kinase-like ATPase, C-terminal domain"/>
    <property type="match status" value="1"/>
</dbReference>
<name>A0A222FIM7_9GAMM</name>
<keyword evidence="9" id="KW-1133">Transmembrane helix</keyword>
<keyword evidence="8" id="KW-0175">Coiled coil</keyword>
<dbReference type="EMBL" id="CP022530">
    <property type="protein sequence ID" value="ASP38630.1"/>
    <property type="molecule type" value="Genomic_DNA"/>
</dbReference>
<evidence type="ECO:0000259" key="10">
    <source>
        <dbReference type="PROSITE" id="PS50109"/>
    </source>
</evidence>
<dbReference type="EC" id="2.7.13.3" evidence="3"/>
<dbReference type="SUPFAM" id="SSF55874">
    <property type="entry name" value="ATPase domain of HSP90 chaperone/DNA topoisomerase II/histidine kinase"/>
    <property type="match status" value="1"/>
</dbReference>
<dbReference type="InterPro" id="IPR005467">
    <property type="entry name" value="His_kinase_dom"/>
</dbReference>
<feature type="domain" description="HAMP" evidence="11">
    <location>
        <begin position="183"/>
        <end position="235"/>
    </location>
</feature>
<evidence type="ECO:0000256" key="5">
    <source>
        <dbReference type="ARBA" id="ARBA00022679"/>
    </source>
</evidence>
<evidence type="ECO:0000256" key="1">
    <source>
        <dbReference type="ARBA" id="ARBA00000085"/>
    </source>
</evidence>
<dbReference type="Proteomes" id="UP000202440">
    <property type="component" value="Chromosome"/>
</dbReference>
<keyword evidence="5" id="KW-0808">Transferase</keyword>
<feature type="transmembrane region" description="Helical" evidence="9">
    <location>
        <begin position="12"/>
        <end position="31"/>
    </location>
</feature>
<dbReference type="SMART" id="SM00304">
    <property type="entry name" value="HAMP"/>
    <property type="match status" value="1"/>
</dbReference>
<dbReference type="GO" id="GO:0016020">
    <property type="term" value="C:membrane"/>
    <property type="evidence" value="ECO:0007669"/>
    <property type="project" value="UniProtKB-SubCell"/>
</dbReference>
<dbReference type="InterPro" id="IPR036097">
    <property type="entry name" value="HisK_dim/P_sf"/>
</dbReference>
<sequence length="492" mass="54554">MRQWSIRRRITLVGAIPALITVIILTALHLWQQWNDVSEDNARTAEILMANLMAAAEYPLISGNYSLLDPLVEQVLAQPAFVLLRVNAPNGSLLLEQQSLEYPSLDPQDVDLQAYPVTRVVEALSDFSDFDQPQSEIETIAVVTLGISHHYIRQQQLQTLSQTLLSGAVVVMLAALLAQIAAMGIIPPLENLSRFIGRLALGNVSGRMTVDQGAEIGQLQESANQLAQSLEQARKDQQTYTRQLMTEQQKTQAASRAKSEFLAMMSHELRTPLNGAVGMLQLMSPDNSAEEFAEFKGMAEQSLTHLTQLLEDVLVVVDIEKSRLTVRPEMHQVAPLLENLLVSFRQRALSNGLSLVVEYEHSLDGINLRLDPSLLRQTVRHLVDNAIKFTEQGMVVVRLALVEQETAKHLLVEVTDTGIGIDDEHKEKVLEAFAQANSSFSRRYDGVGLGLTICNHICQIVGGHLRIEDNERQGTRVLVELPVEVLDDDSTS</sequence>
<dbReference type="CDD" id="cd06225">
    <property type="entry name" value="HAMP"/>
    <property type="match status" value="1"/>
</dbReference>
<evidence type="ECO:0000256" key="9">
    <source>
        <dbReference type="SAM" id="Phobius"/>
    </source>
</evidence>
<dbReference type="OrthoDB" id="9797243at2"/>
<evidence type="ECO:0000313" key="12">
    <source>
        <dbReference type="EMBL" id="ASP38630.1"/>
    </source>
</evidence>
<dbReference type="KEGG" id="bsan:CHH28_08045"/>
<proteinExistence type="predicted"/>
<evidence type="ECO:0000256" key="6">
    <source>
        <dbReference type="ARBA" id="ARBA00022777"/>
    </source>
</evidence>
<dbReference type="GO" id="GO:0000155">
    <property type="term" value="F:phosphorelay sensor kinase activity"/>
    <property type="evidence" value="ECO:0007669"/>
    <property type="project" value="InterPro"/>
</dbReference>
<dbReference type="PROSITE" id="PS50109">
    <property type="entry name" value="HIS_KIN"/>
    <property type="match status" value="1"/>
</dbReference>
<evidence type="ECO:0000256" key="4">
    <source>
        <dbReference type="ARBA" id="ARBA00022553"/>
    </source>
</evidence>
<comment type="subcellular location">
    <subcellularLocation>
        <location evidence="2">Membrane</location>
    </subcellularLocation>
</comment>
<feature type="coiled-coil region" evidence="8">
    <location>
        <begin position="216"/>
        <end position="250"/>
    </location>
</feature>
<dbReference type="InterPro" id="IPR003594">
    <property type="entry name" value="HATPase_dom"/>
</dbReference>
<dbReference type="Pfam" id="PF00512">
    <property type="entry name" value="HisKA"/>
    <property type="match status" value="1"/>
</dbReference>
<dbReference type="InterPro" id="IPR004358">
    <property type="entry name" value="Sig_transdc_His_kin-like_C"/>
</dbReference>
<evidence type="ECO:0000313" key="13">
    <source>
        <dbReference type="Proteomes" id="UP000202440"/>
    </source>
</evidence>
<organism evidence="12 13">
    <name type="scientific">Bacterioplanes sanyensis</name>
    <dbReference type="NCBI Taxonomy" id="1249553"/>
    <lineage>
        <taxon>Bacteria</taxon>
        <taxon>Pseudomonadati</taxon>
        <taxon>Pseudomonadota</taxon>
        <taxon>Gammaproteobacteria</taxon>
        <taxon>Oceanospirillales</taxon>
        <taxon>Oceanospirillaceae</taxon>
        <taxon>Bacterioplanes</taxon>
    </lineage>
</organism>
<dbReference type="AlphaFoldDB" id="A0A222FIM7"/>
<dbReference type="SUPFAM" id="SSF47384">
    <property type="entry name" value="Homodimeric domain of signal transducing histidine kinase"/>
    <property type="match status" value="1"/>
</dbReference>
<dbReference type="PANTHER" id="PTHR43711">
    <property type="entry name" value="TWO-COMPONENT HISTIDINE KINASE"/>
    <property type="match status" value="1"/>
</dbReference>
<evidence type="ECO:0000259" key="11">
    <source>
        <dbReference type="PROSITE" id="PS50885"/>
    </source>
</evidence>
<evidence type="ECO:0000256" key="2">
    <source>
        <dbReference type="ARBA" id="ARBA00004370"/>
    </source>
</evidence>
<dbReference type="CDD" id="cd00082">
    <property type="entry name" value="HisKA"/>
    <property type="match status" value="1"/>
</dbReference>
<keyword evidence="13" id="KW-1185">Reference proteome</keyword>
<keyword evidence="4" id="KW-0597">Phosphoprotein</keyword>
<dbReference type="Gene3D" id="6.10.340.10">
    <property type="match status" value="1"/>
</dbReference>
<dbReference type="InterPro" id="IPR036890">
    <property type="entry name" value="HATPase_C_sf"/>
</dbReference>
<dbReference type="SMART" id="SM00387">
    <property type="entry name" value="HATPase_c"/>
    <property type="match status" value="1"/>
</dbReference>
<evidence type="ECO:0000256" key="7">
    <source>
        <dbReference type="ARBA" id="ARBA00023012"/>
    </source>
</evidence>
<dbReference type="SMART" id="SM00388">
    <property type="entry name" value="HisKA"/>
    <property type="match status" value="1"/>
</dbReference>
<feature type="domain" description="Histidine kinase" evidence="10">
    <location>
        <begin position="264"/>
        <end position="485"/>
    </location>
</feature>
<keyword evidence="9" id="KW-0472">Membrane</keyword>
<dbReference type="PRINTS" id="PR00344">
    <property type="entry name" value="BCTRLSENSOR"/>
</dbReference>
<keyword evidence="7" id="KW-0902">Two-component regulatory system</keyword>
<evidence type="ECO:0000256" key="8">
    <source>
        <dbReference type="SAM" id="Coils"/>
    </source>
</evidence>